<dbReference type="EMBL" id="JTDY01008832">
    <property type="protein sequence ID" value="KOB64374.1"/>
    <property type="molecule type" value="Genomic_DNA"/>
</dbReference>
<evidence type="ECO:0000256" key="1">
    <source>
        <dbReference type="ARBA" id="ARBA00023157"/>
    </source>
</evidence>
<keyword evidence="3" id="KW-1185">Reference proteome</keyword>
<keyword evidence="2" id="KW-0675">Receptor</keyword>
<protein>
    <submittedName>
        <fullName evidence="2">Low-density lipoprotein receptor-related protein 1B</fullName>
    </submittedName>
</protein>
<reference evidence="2 3" key="1">
    <citation type="journal article" date="2015" name="Genome Biol. Evol.">
        <title>The genome of winter moth (Operophtera brumata) provides a genomic perspective on sexual dimorphism and phenology.</title>
        <authorList>
            <person name="Derks M.F."/>
            <person name="Smit S."/>
            <person name="Salis L."/>
            <person name="Schijlen E."/>
            <person name="Bossers A."/>
            <person name="Mateman C."/>
            <person name="Pijl A.S."/>
            <person name="de Ridder D."/>
            <person name="Groenen M.A."/>
            <person name="Visser M.E."/>
            <person name="Megens H.J."/>
        </authorList>
    </citation>
    <scope>NUCLEOTIDE SEQUENCE [LARGE SCALE GENOMIC DNA]</scope>
    <source>
        <strain evidence="2">WM2013NL</strain>
        <tissue evidence="2">Head and thorax</tissue>
    </source>
</reference>
<dbReference type="AlphaFoldDB" id="A0A0L7KN24"/>
<proteinExistence type="predicted"/>
<comment type="caution">
    <text evidence="2">The sequence shown here is derived from an EMBL/GenBank/DDBJ whole genome shotgun (WGS) entry which is preliminary data.</text>
</comment>
<name>A0A0L7KN24_OPEBR</name>
<keyword evidence="2" id="KW-0449">Lipoprotein</keyword>
<evidence type="ECO:0000313" key="2">
    <source>
        <dbReference type="EMBL" id="KOB64374.1"/>
    </source>
</evidence>
<organism evidence="2 3">
    <name type="scientific">Operophtera brumata</name>
    <name type="common">Winter moth</name>
    <name type="synonym">Phalaena brumata</name>
    <dbReference type="NCBI Taxonomy" id="104452"/>
    <lineage>
        <taxon>Eukaryota</taxon>
        <taxon>Metazoa</taxon>
        <taxon>Ecdysozoa</taxon>
        <taxon>Arthropoda</taxon>
        <taxon>Hexapoda</taxon>
        <taxon>Insecta</taxon>
        <taxon>Pterygota</taxon>
        <taxon>Neoptera</taxon>
        <taxon>Endopterygota</taxon>
        <taxon>Lepidoptera</taxon>
        <taxon>Glossata</taxon>
        <taxon>Ditrysia</taxon>
        <taxon>Geometroidea</taxon>
        <taxon>Geometridae</taxon>
        <taxon>Larentiinae</taxon>
        <taxon>Operophtera</taxon>
    </lineage>
</organism>
<evidence type="ECO:0000313" key="3">
    <source>
        <dbReference type="Proteomes" id="UP000037510"/>
    </source>
</evidence>
<dbReference type="Gene3D" id="4.10.400.10">
    <property type="entry name" value="Low-density Lipoprotein Receptor"/>
    <property type="match status" value="1"/>
</dbReference>
<accession>A0A0L7KN24</accession>
<sequence length="81" mass="9092">MALRCHDRYDCPDGRDELACREGACASDMFRCTNRAACVRQRRGGEGGEVFILNYGQLTWVRSSSGVPVMLRGQLPQVREL</sequence>
<dbReference type="InterPro" id="IPR036055">
    <property type="entry name" value="LDL_receptor-like_sf"/>
</dbReference>
<dbReference type="Proteomes" id="UP000037510">
    <property type="component" value="Unassembled WGS sequence"/>
</dbReference>
<keyword evidence="1" id="KW-1015">Disulfide bond</keyword>
<gene>
    <name evidence="2" type="ORF">OBRU01_20357</name>
</gene>